<organism evidence="2 3">
    <name type="scientific">Diatrype stigma</name>
    <dbReference type="NCBI Taxonomy" id="117547"/>
    <lineage>
        <taxon>Eukaryota</taxon>
        <taxon>Fungi</taxon>
        <taxon>Dikarya</taxon>
        <taxon>Ascomycota</taxon>
        <taxon>Pezizomycotina</taxon>
        <taxon>Sordariomycetes</taxon>
        <taxon>Xylariomycetidae</taxon>
        <taxon>Xylariales</taxon>
        <taxon>Diatrypaceae</taxon>
        <taxon>Diatrype</taxon>
    </lineage>
</organism>
<evidence type="ECO:0000313" key="3">
    <source>
        <dbReference type="Proteomes" id="UP001320420"/>
    </source>
</evidence>
<protein>
    <submittedName>
        <fullName evidence="2">Uncharacterized protein</fullName>
    </submittedName>
</protein>
<dbReference type="AlphaFoldDB" id="A0AAN9US96"/>
<evidence type="ECO:0000313" key="2">
    <source>
        <dbReference type="EMBL" id="KAK7752377.1"/>
    </source>
</evidence>
<name>A0AAN9US96_9PEZI</name>
<gene>
    <name evidence="2" type="ORF">SLS62_005714</name>
</gene>
<dbReference type="EMBL" id="JAKJXP020000039">
    <property type="protein sequence ID" value="KAK7752377.1"/>
    <property type="molecule type" value="Genomic_DNA"/>
</dbReference>
<accession>A0AAN9US96</accession>
<feature type="chain" id="PRO_5042924963" evidence="1">
    <location>
        <begin position="19"/>
        <end position="150"/>
    </location>
</feature>
<evidence type="ECO:0000256" key="1">
    <source>
        <dbReference type="SAM" id="SignalP"/>
    </source>
</evidence>
<comment type="caution">
    <text evidence="2">The sequence shown here is derived from an EMBL/GenBank/DDBJ whole genome shotgun (WGS) entry which is preliminary data.</text>
</comment>
<sequence>MQFRSVALFLSALPAALANLPPTLELLAFQDGQRIGCVNGYGRFITNKLACCPFRAQTIDASSDSSNLWAVGYGTCSAEPGTLECYQPEGEPSAFTLNGTDLELVGTVTGIGTSFSANSKPDPEDRKGVETIVGDGGSEVFSLQVHAVSG</sequence>
<keyword evidence="1" id="KW-0732">Signal</keyword>
<feature type="signal peptide" evidence="1">
    <location>
        <begin position="1"/>
        <end position="18"/>
    </location>
</feature>
<dbReference type="Proteomes" id="UP001320420">
    <property type="component" value="Unassembled WGS sequence"/>
</dbReference>
<keyword evidence="3" id="KW-1185">Reference proteome</keyword>
<reference evidence="2 3" key="1">
    <citation type="submission" date="2024-02" db="EMBL/GenBank/DDBJ databases">
        <title>De novo assembly and annotation of 12 fungi associated with fruit tree decline syndrome in Ontario, Canada.</title>
        <authorList>
            <person name="Sulman M."/>
            <person name="Ellouze W."/>
            <person name="Ilyukhin E."/>
        </authorList>
    </citation>
    <scope>NUCLEOTIDE SEQUENCE [LARGE SCALE GENOMIC DNA]</scope>
    <source>
        <strain evidence="2 3">M11/M66-122</strain>
    </source>
</reference>
<proteinExistence type="predicted"/>